<dbReference type="GO" id="GO:0003677">
    <property type="term" value="F:DNA binding"/>
    <property type="evidence" value="ECO:0007669"/>
    <property type="project" value="InterPro"/>
</dbReference>
<dbReference type="Proteomes" id="UP000029964">
    <property type="component" value="Unassembled WGS sequence"/>
</dbReference>
<gene>
    <name evidence="4" type="ORF">ACRE_021000</name>
</gene>
<dbReference type="PANTHER" id="PTHR15074">
    <property type="entry name" value="METHYL-CPG-BINDING PROTEIN"/>
    <property type="match status" value="1"/>
</dbReference>
<comment type="caution">
    <text evidence="4">The sequence shown here is derived from an EMBL/GenBank/DDBJ whole genome shotgun (WGS) entry which is preliminary data.</text>
</comment>
<feature type="compositionally biased region" description="Acidic residues" evidence="3">
    <location>
        <begin position="838"/>
        <end position="847"/>
    </location>
</feature>
<protein>
    <submittedName>
        <fullName evidence="4">Uncharacterized protein</fullName>
    </submittedName>
</protein>
<dbReference type="PANTHER" id="PTHR15074:SF5">
    <property type="entry name" value="5-METHYLCYTOSINE G_T MISMATCH-SPECIFIC DNA GLYCOSYLASE"/>
    <property type="match status" value="1"/>
</dbReference>
<accession>A0A086TCE7</accession>
<feature type="compositionally biased region" description="Low complexity" evidence="3">
    <location>
        <begin position="298"/>
        <end position="320"/>
    </location>
</feature>
<dbReference type="InterPro" id="IPR045138">
    <property type="entry name" value="MeCP2/MBD4"/>
</dbReference>
<feature type="compositionally biased region" description="Pro residues" evidence="3">
    <location>
        <begin position="355"/>
        <end position="365"/>
    </location>
</feature>
<feature type="region of interest" description="Disordered" evidence="3">
    <location>
        <begin position="1"/>
        <end position="369"/>
    </location>
</feature>
<evidence type="ECO:0000313" key="5">
    <source>
        <dbReference type="Proteomes" id="UP000029964"/>
    </source>
</evidence>
<feature type="region of interest" description="Disordered" evidence="3">
    <location>
        <begin position="688"/>
        <end position="722"/>
    </location>
</feature>
<evidence type="ECO:0000256" key="3">
    <source>
        <dbReference type="SAM" id="MobiDB-lite"/>
    </source>
</evidence>
<comment type="subcellular location">
    <subcellularLocation>
        <location evidence="1">Nucleus</location>
    </subcellularLocation>
</comment>
<proteinExistence type="predicted"/>
<dbReference type="STRING" id="857340.A0A086TCE7"/>
<dbReference type="GO" id="GO:0005634">
    <property type="term" value="C:nucleus"/>
    <property type="evidence" value="ECO:0007669"/>
    <property type="project" value="UniProtKB-SubCell"/>
</dbReference>
<dbReference type="AlphaFoldDB" id="A0A086TCE7"/>
<dbReference type="EMBL" id="JPKY01000013">
    <property type="protein sequence ID" value="KFH47029.1"/>
    <property type="molecule type" value="Genomic_DNA"/>
</dbReference>
<sequence>MPSEERDVEVVDAPAGDDRPPRDKHHRSKPERKADRDEDKDRDKEKDKDKEKKKHRSSKSTRSKVSEGGGSEASSTRRHRKKEKDKDKDKDRDHRDRKDDDRKKKSRSISGSDLFGGVSSTSLDMPRISLPYPSFSKAHSKEAVRSREDVSGSRRGSIPLTPETTDVGGAAADSEPKERRSKSVDTNRHPSRSKSSRPPTPPDTDLSADKKRERELKVEEEQPRPKSRTSGISRAASLRDEKSRVSDKSRSSSQATYIKKKSHDILRSDSRASSSSRRSVKRSSRRDSKNPDSLEVDSSPSTPQDSSPQTPTQTAQFSPQVYSGPKPEPSVTPDIDGDDIEIPSKTATPASGIAVPPPPPPPPPALDIQDLPRVDYLLQNGGLAYPVPKNFLAVLPRQNGTRPSNPPLAGADTLFAPFFNLLDQYSTVLNKQGSIAVATGHRSIARRLLDRLENVFSRDLPPHGCSCVMCERKGHEIHRGLTWGDVLEWASGRIELPQWPPFDLAELGTKAAEISAEVPRRPASPVKMDPDIDEQFREHYLRQSKKVRSAVDRWLNKTADTPVPPPQDVDDETLSFAILTSLDLEDRPFFNALISGSREVRPATRAPTPARHLRNDFLVKTGLSLQRLYRLQHAPRDAESALYLIKNPHTHDLLVTLSNINNSEWEILTSGRFDGFLWSGADADGSTPIFDSRATTPADRSTMMSPGSRPASAMSSRTFSPYSRGTTPASYISLASSSMPGGRQPVSNDEEMEMAVIAEIEREIYSGMEHLEDAFEKLHHQAEMVRNALRQRGAGLMQNLQNRRRIDVLPVNAQTPANDRPFSVAGSDVDGGGSDSEWCLDDMELMPDDSASNISSSRHRRPKRRTERRTPAPIEEDDEEY</sequence>
<feature type="compositionally biased region" description="Polar residues" evidence="3">
    <location>
        <begin position="713"/>
        <end position="722"/>
    </location>
</feature>
<feature type="region of interest" description="Disordered" evidence="3">
    <location>
        <begin position="811"/>
        <end position="881"/>
    </location>
</feature>
<feature type="compositionally biased region" description="Basic residues" evidence="3">
    <location>
        <begin position="857"/>
        <end position="867"/>
    </location>
</feature>
<feature type="compositionally biased region" description="Basic and acidic residues" evidence="3">
    <location>
        <begin position="207"/>
        <end position="224"/>
    </location>
</feature>
<organism evidence="4 5">
    <name type="scientific">Hapsidospora chrysogenum (strain ATCC 11550 / CBS 779.69 / DSM 880 / IAM 14645 / JCM 23072 / IMI 49137)</name>
    <name type="common">Acremonium chrysogenum</name>
    <dbReference type="NCBI Taxonomy" id="857340"/>
    <lineage>
        <taxon>Eukaryota</taxon>
        <taxon>Fungi</taxon>
        <taxon>Dikarya</taxon>
        <taxon>Ascomycota</taxon>
        <taxon>Pezizomycotina</taxon>
        <taxon>Sordariomycetes</taxon>
        <taxon>Hypocreomycetidae</taxon>
        <taxon>Hypocreales</taxon>
        <taxon>Bionectriaceae</taxon>
        <taxon>Hapsidospora</taxon>
    </lineage>
</organism>
<name>A0A086TCE7_HAPC1</name>
<evidence type="ECO:0000256" key="1">
    <source>
        <dbReference type="ARBA" id="ARBA00004123"/>
    </source>
</evidence>
<feature type="compositionally biased region" description="Basic and acidic residues" evidence="3">
    <location>
        <begin position="174"/>
        <end position="188"/>
    </location>
</feature>
<feature type="compositionally biased region" description="Polar residues" evidence="3">
    <location>
        <begin position="693"/>
        <end position="705"/>
    </location>
</feature>
<evidence type="ECO:0000313" key="4">
    <source>
        <dbReference type="EMBL" id="KFH47029.1"/>
    </source>
</evidence>
<feature type="compositionally biased region" description="Basic and acidic residues" evidence="3">
    <location>
        <begin position="84"/>
        <end position="103"/>
    </location>
</feature>
<reference evidence="5" key="1">
    <citation type="journal article" date="2014" name="Genome Announc.">
        <title>Genome sequence and annotation of Acremonium chrysogenum, producer of the beta-lactam antibiotic cephalosporin C.</title>
        <authorList>
            <person name="Terfehr D."/>
            <person name="Dahlmann T.A."/>
            <person name="Specht T."/>
            <person name="Zadra I."/>
            <person name="Kuernsteiner H."/>
            <person name="Kueck U."/>
        </authorList>
    </citation>
    <scope>NUCLEOTIDE SEQUENCE [LARGE SCALE GENOMIC DNA]</scope>
    <source>
        <strain evidence="5">ATCC 11550 / CBS 779.69 / DSM 880 / IAM 14645 / JCM 23072 / IMI 49137</strain>
    </source>
</reference>
<evidence type="ECO:0000256" key="2">
    <source>
        <dbReference type="ARBA" id="ARBA00023242"/>
    </source>
</evidence>
<keyword evidence="2" id="KW-0539">Nucleus</keyword>
<feature type="compositionally biased region" description="Basic and acidic residues" evidence="3">
    <location>
        <begin position="139"/>
        <end position="152"/>
    </location>
</feature>
<dbReference type="OrthoDB" id="5373744at2759"/>
<feature type="compositionally biased region" description="Basic and acidic residues" evidence="3">
    <location>
        <begin position="237"/>
        <end position="250"/>
    </location>
</feature>
<feature type="compositionally biased region" description="Basic and acidic residues" evidence="3">
    <location>
        <begin position="31"/>
        <end position="50"/>
    </location>
</feature>
<dbReference type="HOGENOM" id="CLU_008691_0_0_1"/>
<feature type="compositionally biased region" description="Basic residues" evidence="3">
    <location>
        <begin position="51"/>
        <end position="62"/>
    </location>
</feature>
<keyword evidence="5" id="KW-1185">Reference proteome</keyword>